<name>A0A2B8B3V6_9PROT</name>
<organism evidence="1 2">
    <name type="scientific">Azospirillum palustre</name>
    <dbReference type="NCBI Taxonomy" id="2044885"/>
    <lineage>
        <taxon>Bacteria</taxon>
        <taxon>Pseudomonadati</taxon>
        <taxon>Pseudomonadota</taxon>
        <taxon>Alphaproteobacteria</taxon>
        <taxon>Rhodospirillales</taxon>
        <taxon>Azospirillaceae</taxon>
        <taxon>Azospirillum</taxon>
    </lineage>
</organism>
<dbReference type="AlphaFoldDB" id="A0A2B8B3V6"/>
<sequence>MPVRNFPVCSVSVCALIAIIRLQHIQVARQADLDDADPRRHYCRPRHARIETWLPLAVIQPLPQDPAGNVETALSFAGHCAAGRFSMLMEGAVS</sequence>
<keyword evidence="2" id="KW-1185">Reference proteome</keyword>
<reference evidence="2" key="1">
    <citation type="submission" date="2017-10" db="EMBL/GenBank/DDBJ databases">
        <authorList>
            <person name="Kravchenko I.K."/>
            <person name="Grouzdev D.S."/>
        </authorList>
    </citation>
    <scope>NUCLEOTIDE SEQUENCE [LARGE SCALE GENOMIC DNA]</scope>
    <source>
        <strain evidence="2">B2</strain>
    </source>
</reference>
<dbReference type="Proteomes" id="UP000225379">
    <property type="component" value="Unassembled WGS sequence"/>
</dbReference>
<protein>
    <submittedName>
        <fullName evidence="1">Uncharacterized protein</fullName>
    </submittedName>
</protein>
<dbReference type="EMBL" id="PDKW01000042">
    <property type="protein sequence ID" value="PGH55964.1"/>
    <property type="molecule type" value="Genomic_DNA"/>
</dbReference>
<proteinExistence type="predicted"/>
<evidence type="ECO:0000313" key="1">
    <source>
        <dbReference type="EMBL" id="PGH55964.1"/>
    </source>
</evidence>
<evidence type="ECO:0000313" key="2">
    <source>
        <dbReference type="Proteomes" id="UP000225379"/>
    </source>
</evidence>
<accession>A0A2B8B3V6</accession>
<comment type="caution">
    <text evidence="1">The sequence shown here is derived from an EMBL/GenBank/DDBJ whole genome shotgun (WGS) entry which is preliminary data.</text>
</comment>
<gene>
    <name evidence="1" type="ORF">CRT60_22210</name>
</gene>